<dbReference type="EMBL" id="MK500542">
    <property type="protein sequence ID" value="QBK91508.1"/>
    <property type="molecule type" value="Genomic_DNA"/>
</dbReference>
<gene>
    <name evidence="1" type="ORF">LCPAC302_01280</name>
</gene>
<accession>A0A481Z6N9</accession>
<reference evidence="1" key="1">
    <citation type="journal article" date="2019" name="MBio">
        <title>Virus Genomes from Deep Sea Sediments Expand the Ocean Megavirome and Support Independent Origins of Viral Gigantism.</title>
        <authorList>
            <person name="Backstrom D."/>
            <person name="Yutin N."/>
            <person name="Jorgensen S.L."/>
            <person name="Dharamshi J."/>
            <person name="Homa F."/>
            <person name="Zaremba-Niedwiedzka K."/>
            <person name="Spang A."/>
            <person name="Wolf Y.I."/>
            <person name="Koonin E.V."/>
            <person name="Ettema T.J."/>
        </authorList>
    </citation>
    <scope>NUCLEOTIDE SEQUENCE</scope>
</reference>
<protein>
    <submittedName>
        <fullName evidence="1">LicD family protein</fullName>
    </submittedName>
</protein>
<organism evidence="1">
    <name type="scientific">Pithovirus LCPAC302</name>
    <dbReference type="NCBI Taxonomy" id="2506593"/>
    <lineage>
        <taxon>Viruses</taxon>
        <taxon>Pithoviruses</taxon>
    </lineage>
</organism>
<evidence type="ECO:0000313" key="1">
    <source>
        <dbReference type="EMBL" id="QBK91508.1"/>
    </source>
</evidence>
<name>A0A481Z6N9_9VIRU</name>
<proteinExistence type="predicted"/>
<dbReference type="GO" id="GO:0009100">
    <property type="term" value="P:glycoprotein metabolic process"/>
    <property type="evidence" value="ECO:0007669"/>
    <property type="project" value="UniProtKB-ARBA"/>
</dbReference>
<sequence>MGKIWINTMLEDKYIICDSDYVKSITNVYLFKFLNKCKHSFVDQSTTLKKILQKVEQFKYRSIILFHLSNNTFKQELQQKYTVYDCGNDLNKFSIEMSLMSRRDYIIAHRLCKIVSELLFKYKINYTATGGTKIGILRDNNLLPWDWDIDFVILDTKENILTAEFLKDLHDNNITILDNKPLPKDFKIRFKNYSSLDFYLDMLCTRTKVVSNKNIQKYICHSYPVDISLDHPLEWKEWKEYIKSAYFYCYLVLDYMGQEKYSREGVKIYEELTNHNKFKISEYRNYLNSVFERYEFIL</sequence>